<accession>A0A8S4R9N1</accession>
<dbReference type="Proteomes" id="UP000838756">
    <property type="component" value="Unassembled WGS sequence"/>
</dbReference>
<evidence type="ECO:0000256" key="6">
    <source>
        <dbReference type="RuleBase" id="RU003540"/>
    </source>
</evidence>
<dbReference type="SMART" id="SM00335">
    <property type="entry name" value="ANX"/>
    <property type="match status" value="4"/>
</dbReference>
<dbReference type="InterPro" id="IPR037104">
    <property type="entry name" value="Annexin_sf"/>
</dbReference>
<comment type="domain">
    <text evidence="6">A pair of annexin repeats may form one binding site for calcium and phospholipid.</text>
</comment>
<proteinExistence type="inferred from homology"/>
<name>A0A8S4R9N1_9NEOP</name>
<dbReference type="PANTHER" id="PTHR10502">
    <property type="entry name" value="ANNEXIN"/>
    <property type="match status" value="1"/>
</dbReference>
<evidence type="ECO:0000313" key="7">
    <source>
        <dbReference type="EMBL" id="CAH2233530.1"/>
    </source>
</evidence>
<dbReference type="GO" id="GO:0012506">
    <property type="term" value="C:vesicle membrane"/>
    <property type="evidence" value="ECO:0007669"/>
    <property type="project" value="TreeGrafter"/>
</dbReference>
<dbReference type="EMBL" id="CAKXAJ010024976">
    <property type="protein sequence ID" value="CAH2233530.1"/>
    <property type="molecule type" value="Genomic_DNA"/>
</dbReference>
<dbReference type="PROSITE" id="PS00223">
    <property type="entry name" value="ANNEXIN_1"/>
    <property type="match status" value="2"/>
</dbReference>
<dbReference type="GO" id="GO:0005886">
    <property type="term" value="C:plasma membrane"/>
    <property type="evidence" value="ECO:0007669"/>
    <property type="project" value="TreeGrafter"/>
</dbReference>
<comment type="caution">
    <text evidence="7">The sequence shown here is derived from an EMBL/GenBank/DDBJ whole genome shotgun (WGS) entry which is preliminary data.</text>
</comment>
<evidence type="ECO:0000256" key="3">
    <source>
        <dbReference type="ARBA" id="ARBA00022837"/>
    </source>
</evidence>
<keyword evidence="2 6" id="KW-0677">Repeat</keyword>
<evidence type="ECO:0000313" key="8">
    <source>
        <dbReference type="Proteomes" id="UP000838756"/>
    </source>
</evidence>
<keyword evidence="5 6" id="KW-0111">Calcium/phospholipid-binding</keyword>
<keyword evidence="8" id="KW-1185">Reference proteome</keyword>
<evidence type="ECO:0000256" key="2">
    <source>
        <dbReference type="ARBA" id="ARBA00022737"/>
    </source>
</evidence>
<dbReference type="Pfam" id="PF00191">
    <property type="entry name" value="Annexin"/>
    <property type="match status" value="4"/>
</dbReference>
<protein>
    <recommendedName>
        <fullName evidence="6">Annexin</fullName>
    </recommendedName>
</protein>
<keyword evidence="3 6" id="KW-0106">Calcium</keyword>
<evidence type="ECO:0000256" key="5">
    <source>
        <dbReference type="ARBA" id="ARBA00023302"/>
    </source>
</evidence>
<sequence>MSSNLNFEQYIESKTNRNLASSIRKLNQSLRSSYRAAVSERANINSTNRTDLTENARRVYFGIRTVENWVCRRNKIKKTTMSGQQYYPYKCTPTVYPADPFDPVADAETLRKAMKGFGTDEKAIIDVLCRRGIVQRLEIAETFKTNFGKDLISELKSELSGNLENVIIALMTPLPHFYAKELHDAVAGVGTDEEAIIEILCTLSNYGIRTISAFYEQLYGKSLESDLKGDTSGHFKRLCVSLCMANRDENAGVDEGAAKSDAEALAAAGEGQWGTEESVFNSILITRSYQQLRQVFAEYEALTGKDIEDTIKKEFSGSVEKGMLAIVKCVKSKVGFFAERLYYSMKGLGTNDKTLIRIVVSRSEIDLGDIKQAFLDKFGKALEEWIADDTKGDYKRVLLAIVS</sequence>
<dbReference type="PRINTS" id="PR00196">
    <property type="entry name" value="ANNEXIN"/>
</dbReference>
<dbReference type="GO" id="GO:0032509">
    <property type="term" value="P:endosome transport via multivesicular body sorting pathway"/>
    <property type="evidence" value="ECO:0007669"/>
    <property type="project" value="TreeGrafter"/>
</dbReference>
<dbReference type="AlphaFoldDB" id="A0A8S4R9N1"/>
<dbReference type="GO" id="GO:0005544">
    <property type="term" value="F:calcium-dependent phospholipid binding"/>
    <property type="evidence" value="ECO:0007669"/>
    <property type="project" value="UniProtKB-KW"/>
</dbReference>
<evidence type="ECO:0000256" key="4">
    <source>
        <dbReference type="ARBA" id="ARBA00023216"/>
    </source>
</evidence>
<dbReference type="Gene3D" id="1.10.220.10">
    <property type="entry name" value="Annexin"/>
    <property type="match status" value="4"/>
</dbReference>
<dbReference type="GO" id="GO:0005634">
    <property type="term" value="C:nucleus"/>
    <property type="evidence" value="ECO:0007669"/>
    <property type="project" value="TreeGrafter"/>
</dbReference>
<dbReference type="FunFam" id="1.10.220.10:FF:000004">
    <property type="entry name" value="Annexin"/>
    <property type="match status" value="1"/>
</dbReference>
<dbReference type="InterPro" id="IPR018502">
    <property type="entry name" value="Annexin_repeat"/>
</dbReference>
<comment type="similarity">
    <text evidence="1 6">Belongs to the annexin family.</text>
</comment>
<dbReference type="FunFam" id="1.10.220.10:FF:000010">
    <property type="entry name" value="Annexin"/>
    <property type="match status" value="1"/>
</dbReference>
<dbReference type="OrthoDB" id="37886at2759"/>
<dbReference type="InterPro" id="IPR001464">
    <property type="entry name" value="Annexin"/>
</dbReference>
<gene>
    <name evidence="7" type="primary">jg10812</name>
    <name evidence="7" type="ORF">PAEG_LOCUS11485</name>
</gene>
<organism evidence="7 8">
    <name type="scientific">Pararge aegeria aegeria</name>
    <dbReference type="NCBI Taxonomy" id="348720"/>
    <lineage>
        <taxon>Eukaryota</taxon>
        <taxon>Metazoa</taxon>
        <taxon>Ecdysozoa</taxon>
        <taxon>Arthropoda</taxon>
        <taxon>Hexapoda</taxon>
        <taxon>Insecta</taxon>
        <taxon>Pterygota</taxon>
        <taxon>Neoptera</taxon>
        <taxon>Endopterygota</taxon>
        <taxon>Lepidoptera</taxon>
        <taxon>Glossata</taxon>
        <taxon>Ditrysia</taxon>
        <taxon>Papilionoidea</taxon>
        <taxon>Nymphalidae</taxon>
        <taxon>Satyrinae</taxon>
        <taxon>Satyrini</taxon>
        <taxon>Parargina</taxon>
        <taxon>Pararge</taxon>
    </lineage>
</organism>
<dbReference type="PANTHER" id="PTHR10502:SF233">
    <property type="entry name" value="ANNEXIN B9"/>
    <property type="match status" value="1"/>
</dbReference>
<dbReference type="SUPFAM" id="SSF47874">
    <property type="entry name" value="Annexin"/>
    <property type="match status" value="1"/>
</dbReference>
<reference evidence="7" key="1">
    <citation type="submission" date="2022-03" db="EMBL/GenBank/DDBJ databases">
        <authorList>
            <person name="Lindestad O."/>
        </authorList>
    </citation>
    <scope>NUCLEOTIDE SEQUENCE</scope>
</reference>
<dbReference type="GO" id="GO:0005509">
    <property type="term" value="F:calcium ion binding"/>
    <property type="evidence" value="ECO:0007669"/>
    <property type="project" value="InterPro"/>
</dbReference>
<dbReference type="GO" id="GO:0001786">
    <property type="term" value="F:phosphatidylserine binding"/>
    <property type="evidence" value="ECO:0007669"/>
    <property type="project" value="TreeGrafter"/>
</dbReference>
<dbReference type="GO" id="GO:0005737">
    <property type="term" value="C:cytoplasm"/>
    <property type="evidence" value="ECO:0007669"/>
    <property type="project" value="TreeGrafter"/>
</dbReference>
<dbReference type="FunFam" id="1.10.220.10:FF:000001">
    <property type="entry name" value="Annexin"/>
    <property type="match status" value="1"/>
</dbReference>
<dbReference type="PROSITE" id="PS51897">
    <property type="entry name" value="ANNEXIN_2"/>
    <property type="match status" value="4"/>
</dbReference>
<evidence type="ECO:0000256" key="1">
    <source>
        <dbReference type="ARBA" id="ARBA00007831"/>
    </source>
</evidence>
<dbReference type="InterPro" id="IPR018252">
    <property type="entry name" value="Annexin_repeat_CS"/>
</dbReference>
<keyword evidence="4 6" id="KW-0041">Annexin</keyword>
<dbReference type="FunFam" id="1.10.220.10:FF:000002">
    <property type="entry name" value="Annexin"/>
    <property type="match status" value="1"/>
</dbReference>